<accession>A0A0R3Q2F3</accession>
<gene>
    <name evidence="5" type="ORF">ACOC_LOCUS13252</name>
</gene>
<dbReference type="Proteomes" id="UP000267027">
    <property type="component" value="Unassembled WGS sequence"/>
</dbReference>
<evidence type="ECO:0000259" key="4">
    <source>
        <dbReference type="PROSITE" id="PS51670"/>
    </source>
</evidence>
<comment type="caution">
    <text evidence="2">Lacks conserved residue(s) required for the propagation of feature annotation.</text>
</comment>
<organism evidence="7">
    <name type="scientific">Angiostrongylus costaricensis</name>
    <name type="common">Nematode worm</name>
    <dbReference type="NCBI Taxonomy" id="334426"/>
    <lineage>
        <taxon>Eukaryota</taxon>
        <taxon>Metazoa</taxon>
        <taxon>Ecdysozoa</taxon>
        <taxon>Nematoda</taxon>
        <taxon>Chromadorea</taxon>
        <taxon>Rhabditida</taxon>
        <taxon>Rhabditina</taxon>
        <taxon>Rhabditomorpha</taxon>
        <taxon>Strongyloidea</taxon>
        <taxon>Metastrongylidae</taxon>
        <taxon>Angiostrongylus</taxon>
    </lineage>
</organism>
<evidence type="ECO:0000313" key="7">
    <source>
        <dbReference type="WBParaSite" id="ACOC_0001325101-mRNA-1"/>
    </source>
</evidence>
<evidence type="ECO:0000256" key="1">
    <source>
        <dbReference type="ARBA" id="ARBA00023157"/>
    </source>
</evidence>
<evidence type="ECO:0000313" key="5">
    <source>
        <dbReference type="EMBL" id="VDM64837.1"/>
    </source>
</evidence>
<dbReference type="PROSITE" id="PS51670">
    <property type="entry name" value="SHKT"/>
    <property type="match status" value="1"/>
</dbReference>
<reference evidence="7" key="1">
    <citation type="submission" date="2017-02" db="UniProtKB">
        <authorList>
            <consortium name="WormBaseParasite"/>
        </authorList>
    </citation>
    <scope>IDENTIFICATION</scope>
</reference>
<name>A0A0R3Q2F3_ANGCS</name>
<dbReference type="InterPro" id="IPR035914">
    <property type="entry name" value="Sperma_CUB_dom_sf"/>
</dbReference>
<dbReference type="Gene3D" id="1.10.10.1940">
    <property type="match status" value="1"/>
</dbReference>
<proteinExistence type="predicted"/>
<keyword evidence="6" id="KW-1185">Reference proteome</keyword>
<evidence type="ECO:0000313" key="6">
    <source>
        <dbReference type="Proteomes" id="UP000267027"/>
    </source>
</evidence>
<dbReference type="WBParaSite" id="ACOC_0001325101-mRNA-1">
    <property type="protein sequence ID" value="ACOC_0001325101-mRNA-1"/>
    <property type="gene ID" value="ACOC_0001325101"/>
</dbReference>
<sequence length="231" mass="25519">MAEHFATKELTELAIKSWFCAADINAPSGCGRTLTATTSYQTLEDTVGERGARNAKDEFTMCHYWIKGPAGSTIEVILDEFSHGVSNDGCNYAGVEIKTGSDKRRTGYRFCSPRFAGTSLVSTHNIVPIITFSRLYEVRTVLRYRIGNLEMNISTISALIFQLFTTVMTVAVSTGTTPMTTEPTPAPTRTSAPGCRDSIVCSALLKWDFCNNTKYDDKLRRQVCPKSCNFC</sequence>
<keyword evidence="1" id="KW-1015">Disulfide bond</keyword>
<dbReference type="OMA" id="QTYNAST"/>
<dbReference type="EMBL" id="UYYA01005680">
    <property type="protein sequence ID" value="VDM64837.1"/>
    <property type="molecule type" value="Genomic_DNA"/>
</dbReference>
<dbReference type="InterPro" id="IPR003582">
    <property type="entry name" value="ShKT_dom"/>
</dbReference>
<dbReference type="InterPro" id="IPR000859">
    <property type="entry name" value="CUB_dom"/>
</dbReference>
<dbReference type="AlphaFoldDB" id="A0A0R3Q2F3"/>
<reference evidence="5 6" key="2">
    <citation type="submission" date="2018-11" db="EMBL/GenBank/DDBJ databases">
        <authorList>
            <consortium name="Pathogen Informatics"/>
        </authorList>
    </citation>
    <scope>NUCLEOTIDE SEQUENCE [LARGE SCALE GENOMIC DNA]</scope>
    <source>
        <strain evidence="5 6">Costa Rica</strain>
    </source>
</reference>
<dbReference type="PROSITE" id="PS01180">
    <property type="entry name" value="CUB"/>
    <property type="match status" value="1"/>
</dbReference>
<dbReference type="SUPFAM" id="SSF49854">
    <property type="entry name" value="Spermadhesin, CUB domain"/>
    <property type="match status" value="1"/>
</dbReference>
<protein>
    <submittedName>
        <fullName evidence="7">ShKT domain-containing protein</fullName>
    </submittedName>
</protein>
<dbReference type="Gene3D" id="2.60.120.290">
    <property type="entry name" value="Spermadhesin, CUB domain"/>
    <property type="match status" value="1"/>
</dbReference>
<evidence type="ECO:0000256" key="2">
    <source>
        <dbReference type="PROSITE-ProRule" id="PRU01005"/>
    </source>
</evidence>
<dbReference type="OrthoDB" id="5843017at2759"/>
<evidence type="ECO:0000259" key="3">
    <source>
        <dbReference type="PROSITE" id="PS01180"/>
    </source>
</evidence>
<feature type="domain" description="CUB" evidence="3">
    <location>
        <begin position="30"/>
        <end position="151"/>
    </location>
</feature>
<feature type="domain" description="ShKT" evidence="4">
    <location>
        <begin position="195"/>
        <end position="231"/>
    </location>
</feature>